<dbReference type="PANTHER" id="PTHR21621:SF0">
    <property type="entry name" value="BETA-CITRYLGLUTAMATE SYNTHASE B-RELATED"/>
    <property type="match status" value="1"/>
</dbReference>
<evidence type="ECO:0000256" key="1">
    <source>
        <dbReference type="PROSITE-ProRule" id="PRU00409"/>
    </source>
</evidence>
<dbReference type="SUPFAM" id="SSF56059">
    <property type="entry name" value="Glutathione synthetase ATP-binding domain-like"/>
    <property type="match status" value="1"/>
</dbReference>
<dbReference type="InterPro" id="IPR011761">
    <property type="entry name" value="ATP-grasp"/>
</dbReference>
<feature type="domain" description="ATP-grasp" evidence="2">
    <location>
        <begin position="286"/>
        <end position="481"/>
    </location>
</feature>
<accession>A0ABV6ZXS3</accession>
<proteinExistence type="predicted"/>
<dbReference type="Gene3D" id="3.30.1490.20">
    <property type="entry name" value="ATP-grasp fold, A domain"/>
    <property type="match status" value="1"/>
</dbReference>
<evidence type="ECO:0000259" key="2">
    <source>
        <dbReference type="PROSITE" id="PS50975"/>
    </source>
</evidence>
<comment type="caution">
    <text evidence="3">The sequence shown here is derived from an EMBL/GenBank/DDBJ whole genome shotgun (WGS) entry which is preliminary data.</text>
</comment>
<dbReference type="Proteomes" id="UP001595379">
    <property type="component" value="Unassembled WGS sequence"/>
</dbReference>
<dbReference type="Pfam" id="PF08443">
    <property type="entry name" value="RimK"/>
    <property type="match status" value="1"/>
</dbReference>
<dbReference type="EMBL" id="JBHRSV010000016">
    <property type="protein sequence ID" value="MFC2926193.1"/>
    <property type="molecule type" value="Genomic_DNA"/>
</dbReference>
<evidence type="ECO:0000313" key="3">
    <source>
        <dbReference type="EMBL" id="MFC2926193.1"/>
    </source>
</evidence>
<keyword evidence="4" id="KW-1185">Reference proteome</keyword>
<gene>
    <name evidence="3" type="ORF">ACFOOR_08750</name>
</gene>
<reference evidence="4" key="1">
    <citation type="journal article" date="2019" name="Int. J. Syst. Evol. Microbiol.">
        <title>The Global Catalogue of Microorganisms (GCM) 10K type strain sequencing project: providing services to taxonomists for standard genome sequencing and annotation.</title>
        <authorList>
            <consortium name="The Broad Institute Genomics Platform"/>
            <consortium name="The Broad Institute Genome Sequencing Center for Infectious Disease"/>
            <person name="Wu L."/>
            <person name="Ma J."/>
        </authorList>
    </citation>
    <scope>NUCLEOTIDE SEQUENCE [LARGE SCALE GENOMIC DNA]</scope>
    <source>
        <strain evidence="4">KCTC 52487</strain>
    </source>
</reference>
<sequence length="499" mass="55280">MSDWLILVEAAGDLAQHETPHKVMRLRDYIANPKLFTGRRPNVVNLARSYGYQSEGYYASLLAEARGHRVMPTVQSITELSRKTLYAQALPELNAALVKDLEGQRPEAASLVFALGRSTHPRLGKFAKLLLDWFRVPVLEVTLAPQKFEIERIRSLPVQTLKGDTRAFFLDSLETHTRRAWIAPKEKAQARWSLAVLLDPEERTPPSSQASMKRLASVAAKMGVEVEPIGPGDLASLAEYDALFIRSTTAIDNYTYRFARRAEQEGMPVIDDTVSMLRCTNKVFLKELLELAGVPGPRTEVIAEKASLDGLLDRLGSPVVLKAPDGSFSRSVFKVSTEAELKERAKQLFEDTALIIAQEYMPTTYDWRVGVLGGQALFACKYKMARGHWQIIKHGEGGRITEGGSETLPVDQAPPAVIETALKAARLIGDGLYGIDLKENDRGVFVIEINDNPNLDTDVEGAVLKDALWAALIDWFSQRLERRMGASASRKARNLSPAG</sequence>
<keyword evidence="1" id="KW-0067">ATP-binding</keyword>
<name>A0ABV6ZXS3_9PROT</name>
<organism evidence="3 4">
    <name type="scientific">Hyphobacterium vulgare</name>
    <dbReference type="NCBI Taxonomy" id="1736751"/>
    <lineage>
        <taxon>Bacteria</taxon>
        <taxon>Pseudomonadati</taxon>
        <taxon>Pseudomonadota</taxon>
        <taxon>Alphaproteobacteria</taxon>
        <taxon>Maricaulales</taxon>
        <taxon>Maricaulaceae</taxon>
        <taxon>Hyphobacterium</taxon>
    </lineage>
</organism>
<dbReference type="InterPro" id="IPR025839">
    <property type="entry name" value="RLAN_dom"/>
</dbReference>
<dbReference type="PROSITE" id="PS50975">
    <property type="entry name" value="ATP_GRASP"/>
    <property type="match status" value="1"/>
</dbReference>
<dbReference type="PANTHER" id="PTHR21621">
    <property type="entry name" value="RIBOSOMAL PROTEIN S6 MODIFICATION PROTEIN"/>
    <property type="match status" value="1"/>
</dbReference>
<protein>
    <submittedName>
        <fullName evidence="3">RimK family protein</fullName>
    </submittedName>
</protein>
<dbReference type="RefSeq" id="WP_343164508.1">
    <property type="nucleotide sequence ID" value="NZ_JBHRSV010000016.1"/>
</dbReference>
<evidence type="ECO:0000313" key="4">
    <source>
        <dbReference type="Proteomes" id="UP001595379"/>
    </source>
</evidence>
<dbReference type="Pfam" id="PF14401">
    <property type="entry name" value="RLAN"/>
    <property type="match status" value="1"/>
</dbReference>
<dbReference type="InterPro" id="IPR013815">
    <property type="entry name" value="ATP_grasp_subdomain_1"/>
</dbReference>
<keyword evidence="1" id="KW-0547">Nucleotide-binding</keyword>
<dbReference type="Gene3D" id="3.30.470.20">
    <property type="entry name" value="ATP-grasp fold, B domain"/>
    <property type="match status" value="1"/>
</dbReference>
<dbReference type="InterPro" id="IPR013651">
    <property type="entry name" value="ATP-grasp_RimK-type"/>
</dbReference>